<gene>
    <name evidence="2" type="ORF">ACFOLG_06835</name>
</gene>
<dbReference type="InterPro" id="IPR029044">
    <property type="entry name" value="Nucleotide-diphossugar_trans"/>
</dbReference>
<evidence type="ECO:0000313" key="3">
    <source>
        <dbReference type="Proteomes" id="UP001595741"/>
    </source>
</evidence>
<dbReference type="EMBL" id="JBHRXN010000012">
    <property type="protein sequence ID" value="MFC3531900.1"/>
    <property type="molecule type" value="Genomic_DNA"/>
</dbReference>
<comment type="caution">
    <text evidence="2">The sequence shown here is derived from an EMBL/GenBank/DDBJ whole genome shotgun (WGS) entry which is preliminary data.</text>
</comment>
<dbReference type="PANTHER" id="PTHR22916">
    <property type="entry name" value="GLYCOSYLTRANSFERASE"/>
    <property type="match status" value="1"/>
</dbReference>
<keyword evidence="3" id="KW-1185">Reference proteome</keyword>
<protein>
    <submittedName>
        <fullName evidence="2">Glycosyltransferase family 2 protein</fullName>
    </submittedName>
</protein>
<dbReference type="SUPFAM" id="SSF53448">
    <property type="entry name" value="Nucleotide-diphospho-sugar transferases"/>
    <property type="match status" value="1"/>
</dbReference>
<feature type="domain" description="Glycosyltransferase 2-like" evidence="1">
    <location>
        <begin position="6"/>
        <end position="163"/>
    </location>
</feature>
<name>A0ABV7RCW8_9NEIS</name>
<proteinExistence type="predicted"/>
<dbReference type="Gene3D" id="3.90.550.10">
    <property type="entry name" value="Spore Coat Polysaccharide Biosynthesis Protein SpsA, Chain A"/>
    <property type="match status" value="1"/>
</dbReference>
<evidence type="ECO:0000259" key="1">
    <source>
        <dbReference type="Pfam" id="PF00535"/>
    </source>
</evidence>
<organism evidence="2 3">
    <name type="scientific">Vogesella facilis</name>
    <dbReference type="NCBI Taxonomy" id="1655232"/>
    <lineage>
        <taxon>Bacteria</taxon>
        <taxon>Pseudomonadati</taxon>
        <taxon>Pseudomonadota</taxon>
        <taxon>Betaproteobacteria</taxon>
        <taxon>Neisseriales</taxon>
        <taxon>Chromobacteriaceae</taxon>
        <taxon>Vogesella</taxon>
    </lineage>
</organism>
<dbReference type="Pfam" id="PF00535">
    <property type="entry name" value="Glycos_transf_2"/>
    <property type="match status" value="1"/>
</dbReference>
<dbReference type="InterPro" id="IPR001173">
    <property type="entry name" value="Glyco_trans_2-like"/>
</dbReference>
<dbReference type="PANTHER" id="PTHR22916:SF3">
    <property type="entry name" value="UDP-GLCNAC:BETAGAL BETA-1,3-N-ACETYLGLUCOSAMINYLTRANSFERASE-LIKE PROTEIN 1"/>
    <property type="match status" value="1"/>
</dbReference>
<evidence type="ECO:0000313" key="2">
    <source>
        <dbReference type="EMBL" id="MFC3531900.1"/>
    </source>
</evidence>
<sequence length="264" mass="30540">MNNQISVIIPCYNSHSVIERCLDSVKNQTHAVFEVIVIDDGSKDPSQLINIISKFKSSLNITFLQNEENKGAAYARNRGVEIAKGKYLAFLDSDDVWHPQKIITQVCYMEKHNLHMTGHGYVFDLSYSRMSATTDKSVKKIERFNFCIRNPFYTPTIMVRRFGFVHFDERHRRMEDYRCWLENVSAGESWLLPHNLAGGFKPPIGASGLTGSLSKMHASYLAVLKNLFQEKKVNFTFYFIASALEYIKYPIRKIRVYMKNIKND</sequence>
<dbReference type="RefSeq" id="WP_386089953.1">
    <property type="nucleotide sequence ID" value="NZ_JBHRXN010000012.1"/>
</dbReference>
<reference evidence="3" key="1">
    <citation type="journal article" date="2019" name="Int. J. Syst. Evol. Microbiol.">
        <title>The Global Catalogue of Microorganisms (GCM) 10K type strain sequencing project: providing services to taxonomists for standard genome sequencing and annotation.</title>
        <authorList>
            <consortium name="The Broad Institute Genomics Platform"/>
            <consortium name="The Broad Institute Genome Sequencing Center for Infectious Disease"/>
            <person name="Wu L."/>
            <person name="Ma J."/>
        </authorList>
    </citation>
    <scope>NUCLEOTIDE SEQUENCE [LARGE SCALE GENOMIC DNA]</scope>
    <source>
        <strain evidence="3">KCTC 42742</strain>
    </source>
</reference>
<dbReference type="Proteomes" id="UP001595741">
    <property type="component" value="Unassembled WGS sequence"/>
</dbReference>
<accession>A0ABV7RCW8</accession>
<dbReference type="CDD" id="cd00761">
    <property type="entry name" value="Glyco_tranf_GTA_type"/>
    <property type="match status" value="1"/>
</dbReference>